<dbReference type="AlphaFoldDB" id="A0A4C1ZI35"/>
<protein>
    <submittedName>
        <fullName evidence="1">Uncharacterized protein</fullName>
    </submittedName>
</protein>
<organism evidence="1 2">
    <name type="scientific">Eumeta variegata</name>
    <name type="common">Bagworm moth</name>
    <name type="synonym">Eumeta japonica</name>
    <dbReference type="NCBI Taxonomy" id="151549"/>
    <lineage>
        <taxon>Eukaryota</taxon>
        <taxon>Metazoa</taxon>
        <taxon>Ecdysozoa</taxon>
        <taxon>Arthropoda</taxon>
        <taxon>Hexapoda</taxon>
        <taxon>Insecta</taxon>
        <taxon>Pterygota</taxon>
        <taxon>Neoptera</taxon>
        <taxon>Endopterygota</taxon>
        <taxon>Lepidoptera</taxon>
        <taxon>Glossata</taxon>
        <taxon>Ditrysia</taxon>
        <taxon>Tineoidea</taxon>
        <taxon>Psychidae</taxon>
        <taxon>Oiketicinae</taxon>
        <taxon>Eumeta</taxon>
    </lineage>
</organism>
<comment type="caution">
    <text evidence="1">The sequence shown here is derived from an EMBL/GenBank/DDBJ whole genome shotgun (WGS) entry which is preliminary data.</text>
</comment>
<dbReference type="EMBL" id="BGZK01001835">
    <property type="protein sequence ID" value="GBP87092.1"/>
    <property type="molecule type" value="Genomic_DNA"/>
</dbReference>
<name>A0A4C1ZI35_EUMVA</name>
<keyword evidence="2" id="KW-1185">Reference proteome</keyword>
<dbReference type="Proteomes" id="UP000299102">
    <property type="component" value="Unassembled WGS sequence"/>
</dbReference>
<evidence type="ECO:0000313" key="1">
    <source>
        <dbReference type="EMBL" id="GBP87092.1"/>
    </source>
</evidence>
<sequence>MTQCNKYKNTQIRKDIWSAHLSGCGTGEMNQARQELYPAKPLATKHIKQKLASESIDQFQRSLQTPTVLAAAPCRALENNGSGVGAIKDGTLRLCPRKSDMLVKNSAGRVPSNTARRKNE</sequence>
<evidence type="ECO:0000313" key="2">
    <source>
        <dbReference type="Proteomes" id="UP000299102"/>
    </source>
</evidence>
<accession>A0A4C1ZI35</accession>
<gene>
    <name evidence="1" type="ORF">EVAR_66426_1</name>
</gene>
<proteinExistence type="predicted"/>
<reference evidence="1 2" key="1">
    <citation type="journal article" date="2019" name="Commun. Biol.">
        <title>The bagworm genome reveals a unique fibroin gene that provides high tensile strength.</title>
        <authorList>
            <person name="Kono N."/>
            <person name="Nakamura H."/>
            <person name="Ohtoshi R."/>
            <person name="Tomita M."/>
            <person name="Numata K."/>
            <person name="Arakawa K."/>
        </authorList>
    </citation>
    <scope>NUCLEOTIDE SEQUENCE [LARGE SCALE GENOMIC DNA]</scope>
</reference>